<accession>A0A1R1YJP6</accession>
<dbReference type="EMBL" id="LSSM01001176">
    <property type="protein sequence ID" value="OMJ27104.1"/>
    <property type="molecule type" value="Genomic_DNA"/>
</dbReference>
<dbReference type="AlphaFoldDB" id="A0A1R1YJP6"/>
<protein>
    <submittedName>
        <fullName evidence="1">Uncharacterized protein</fullName>
    </submittedName>
</protein>
<gene>
    <name evidence="1" type="ORF">AYI69_g3471</name>
</gene>
<dbReference type="OrthoDB" id="10470493at2759"/>
<evidence type="ECO:0000313" key="2">
    <source>
        <dbReference type="Proteomes" id="UP000187429"/>
    </source>
</evidence>
<evidence type="ECO:0000313" key="1">
    <source>
        <dbReference type="EMBL" id="OMJ27104.1"/>
    </source>
</evidence>
<proteinExistence type="predicted"/>
<sequence length="163" mass="18410">MIAGTDYEIVSADLGLNDLYNIKLGDLYLDSNNKFSPKSDITLQVQAHQDHDSIRILDGESGMCSNGFYEDRIVSLMHADKMYIKYGEYRYIAIGPDDGSEGQDLVCVSDFGLNCVYLEVTPTKSVFKFKLNSKDFFCEFLKPSYGVFNSYDGLSSLIQFYAF</sequence>
<reference evidence="2" key="1">
    <citation type="submission" date="2017-01" db="EMBL/GenBank/DDBJ databases">
        <authorList>
            <person name="Wang Y."/>
            <person name="White M."/>
            <person name="Kvist S."/>
            <person name="Moncalvo J.-M."/>
        </authorList>
    </citation>
    <scope>NUCLEOTIDE SEQUENCE [LARGE SCALE GENOMIC DNA]</scope>
    <source>
        <strain evidence="2">ID-206-W2</strain>
    </source>
</reference>
<organism evidence="1 2">
    <name type="scientific">Smittium culicis</name>
    <dbReference type="NCBI Taxonomy" id="133412"/>
    <lineage>
        <taxon>Eukaryota</taxon>
        <taxon>Fungi</taxon>
        <taxon>Fungi incertae sedis</taxon>
        <taxon>Zoopagomycota</taxon>
        <taxon>Kickxellomycotina</taxon>
        <taxon>Harpellomycetes</taxon>
        <taxon>Harpellales</taxon>
        <taxon>Legeriomycetaceae</taxon>
        <taxon>Smittium</taxon>
    </lineage>
</organism>
<dbReference type="Proteomes" id="UP000187429">
    <property type="component" value="Unassembled WGS sequence"/>
</dbReference>
<comment type="caution">
    <text evidence="1">The sequence shown here is derived from an EMBL/GenBank/DDBJ whole genome shotgun (WGS) entry which is preliminary data.</text>
</comment>
<name>A0A1R1YJP6_9FUNG</name>
<keyword evidence="2" id="KW-1185">Reference proteome</keyword>